<organism evidence="2 3">
    <name type="scientific">Paraburkholderia tropica</name>
    <dbReference type="NCBI Taxonomy" id="92647"/>
    <lineage>
        <taxon>Bacteria</taxon>
        <taxon>Pseudomonadati</taxon>
        <taxon>Pseudomonadota</taxon>
        <taxon>Betaproteobacteria</taxon>
        <taxon>Burkholderiales</taxon>
        <taxon>Burkholderiaceae</taxon>
        <taxon>Paraburkholderia</taxon>
    </lineage>
</organism>
<protein>
    <submittedName>
        <fullName evidence="2">Nitrogen fixation protein NifQ</fullName>
    </submittedName>
</protein>
<comment type="caution">
    <text evidence="2">The sequence shown here is derived from an EMBL/GenBank/DDBJ whole genome shotgun (WGS) entry which is preliminary data.</text>
</comment>
<dbReference type="AlphaFoldDB" id="A0AAQ1JRV7"/>
<gene>
    <name evidence="2" type="ORF">SAMN05216550_101175</name>
</gene>
<dbReference type="InterPro" id="IPR006975">
    <property type="entry name" value="NifQ"/>
</dbReference>
<dbReference type="Pfam" id="PF04891">
    <property type="entry name" value="NifQ"/>
    <property type="match status" value="1"/>
</dbReference>
<dbReference type="GO" id="GO:0009399">
    <property type="term" value="P:nitrogen fixation"/>
    <property type="evidence" value="ECO:0007669"/>
    <property type="project" value="InterPro"/>
</dbReference>
<proteinExistence type="predicted"/>
<evidence type="ECO:0000256" key="1">
    <source>
        <dbReference type="SAM" id="MobiDB-lite"/>
    </source>
</evidence>
<reference evidence="2 3" key="1">
    <citation type="submission" date="2016-10" db="EMBL/GenBank/DDBJ databases">
        <authorList>
            <person name="Varghese N."/>
            <person name="Submissions S."/>
        </authorList>
    </citation>
    <scope>NUCLEOTIDE SEQUENCE [LARGE SCALE GENOMIC DNA]</scope>
    <source>
        <strain evidence="2 3">LMG 22274</strain>
    </source>
</reference>
<dbReference type="Proteomes" id="UP000183529">
    <property type="component" value="Unassembled WGS sequence"/>
</dbReference>
<sequence>MTQRETGNPAHRQSADQPVNQPAVQAASAAPDVERLAAACRDRLTGMPGGAPTADAWLFARLVAARAVRGECALLGLSASELAELARRHFVAGSLDSAPDAPLSNVANLAIVTMTDDTHASFVAAMHSFLLGLAAPDVDGEDARCLAAILAHACLRPDHLWRDLGLSGRDDVTQMLTRFFPAMVARNTEGLRWKKLLARELALATGGVPGPAPGCPGCEDFGFCFGHAR</sequence>
<dbReference type="EMBL" id="FNZM01000001">
    <property type="protein sequence ID" value="SEI85069.1"/>
    <property type="molecule type" value="Genomic_DNA"/>
</dbReference>
<name>A0AAQ1JRV7_9BURK</name>
<evidence type="ECO:0000313" key="2">
    <source>
        <dbReference type="EMBL" id="SEI85069.1"/>
    </source>
</evidence>
<feature type="region of interest" description="Disordered" evidence="1">
    <location>
        <begin position="1"/>
        <end position="28"/>
    </location>
</feature>
<dbReference type="GO" id="GO:0030151">
    <property type="term" value="F:molybdenum ion binding"/>
    <property type="evidence" value="ECO:0007669"/>
    <property type="project" value="InterPro"/>
</dbReference>
<evidence type="ECO:0000313" key="3">
    <source>
        <dbReference type="Proteomes" id="UP000183529"/>
    </source>
</evidence>
<accession>A0AAQ1JRV7</accession>